<dbReference type="InterPro" id="IPR036890">
    <property type="entry name" value="HATPase_C_sf"/>
</dbReference>
<evidence type="ECO:0000313" key="9">
    <source>
        <dbReference type="EMBL" id="RSM50891.1"/>
    </source>
</evidence>
<dbReference type="PANTHER" id="PTHR45436:SF5">
    <property type="entry name" value="SENSOR HISTIDINE KINASE TRCS"/>
    <property type="match status" value="1"/>
</dbReference>
<dbReference type="Proteomes" id="UP000286716">
    <property type="component" value="Unassembled WGS sequence"/>
</dbReference>
<proteinExistence type="predicted"/>
<feature type="transmembrane region" description="Helical" evidence="7">
    <location>
        <begin position="327"/>
        <end position="352"/>
    </location>
</feature>
<keyword evidence="3" id="KW-0597">Phosphoprotein</keyword>
<comment type="catalytic activity">
    <reaction evidence="1">
        <text>ATP + protein L-histidine = ADP + protein N-phospho-L-histidine.</text>
        <dbReference type="EC" id="2.7.13.3"/>
    </reaction>
</comment>
<dbReference type="EMBL" id="QHHU01000001">
    <property type="protein sequence ID" value="RSM50891.1"/>
    <property type="molecule type" value="Genomic_DNA"/>
</dbReference>
<comment type="caution">
    <text evidence="9">The sequence shown here is derived from an EMBL/GenBank/DDBJ whole genome shotgun (WGS) entry which is preliminary data.</text>
</comment>
<dbReference type="AlphaFoldDB" id="A0A428X6F1"/>
<dbReference type="SUPFAM" id="SSF55874">
    <property type="entry name" value="ATPase domain of HSP90 chaperone/DNA topoisomerase II/histidine kinase"/>
    <property type="match status" value="1"/>
</dbReference>
<dbReference type="SMART" id="SM00387">
    <property type="entry name" value="HATPase_c"/>
    <property type="match status" value="1"/>
</dbReference>
<name>A0A428X6F1_AMYBA</name>
<evidence type="ECO:0000313" key="10">
    <source>
        <dbReference type="Proteomes" id="UP000286716"/>
    </source>
</evidence>
<evidence type="ECO:0000256" key="3">
    <source>
        <dbReference type="ARBA" id="ARBA00022553"/>
    </source>
</evidence>
<dbReference type="GO" id="GO:0004673">
    <property type="term" value="F:protein histidine kinase activity"/>
    <property type="evidence" value="ECO:0007669"/>
    <property type="project" value="UniProtKB-EC"/>
</dbReference>
<dbReference type="CDD" id="cd00075">
    <property type="entry name" value="HATPase"/>
    <property type="match status" value="1"/>
</dbReference>
<keyword evidence="7" id="KW-0812">Transmembrane</keyword>
<dbReference type="Pfam" id="PF08376">
    <property type="entry name" value="NIT"/>
    <property type="match status" value="1"/>
</dbReference>
<feature type="compositionally biased region" description="Low complexity" evidence="6">
    <location>
        <begin position="652"/>
        <end position="661"/>
    </location>
</feature>
<dbReference type="OrthoDB" id="3502710at2"/>
<sequence length="805" mass="85392">MTRRNGVVARGRRRRAATRLASPGRTSIRTRVLTIVLIPSVVLLVVGVGFASYLVWTGVEARDWAATQLLTIDPGTGFVRTLENERRDSQLALAGDPAAVARVETTRKKTDGALAAVGPIGPALEKLNPDAVGAANAAFGASLAQLPGIRQQVDLHTATVAGVDDFYSRFTGVVVTGLDGTVATAPDARAAEGDTAASDVFQVADAMARGNALAAGVLYRGKLSGDQLLQYAQLVGSYHVQLTALHNHVAPAVRVRIDALVQSPAWQTLTAVESALITAGSLPVGQQDWQAAADQVASSLLDLWGAQYHEAQATAASTAASALTRSLVGGFILLVVIVAAFVAAVRLANALVRRLRDLRAKTLELADHRLPDIVGRLHAGQAVDIDAEIDALDQGKDELGEVAGAFIKAQRVAFEAAASEAKTRDGVNAVFLDIAHRSQLVVRRQLQVLDQAEAGQQDPEQLELLFELDHLATRARRNAENLVILGGGQPGRRWRSPVPLREIVRSAVSETEDFARVDTHRLPRQSVVAAAVADLTHLIAELVDNATTFSPPDSHVTVLGNVVGKGVVIEIQDQGLGIPAEDRALYNENLRNPPDFEFMALTRRRTLGLFVVGQLSQRQGISVTLTESAYGGVTAIVLIPSTLVAGEEEPESAAAAVPASRRPSERPRRREARPGGHDAAVEPVPQASGGAPQQPDWPREEPARRLPVAPRESPGIRANGKPPGADPVPRPERSPGKRPLPRRERQANLAPQLAAELANEAAAGTSGEQPAPRRGARSPEQAQALMSAMRRGTRQGRDAGSGTSR</sequence>
<feature type="compositionally biased region" description="Basic and acidic residues" evidence="6">
    <location>
        <begin position="662"/>
        <end position="680"/>
    </location>
</feature>
<dbReference type="InterPro" id="IPR013587">
    <property type="entry name" value="Nitrate/nitrite_sensing"/>
</dbReference>
<dbReference type="Gene3D" id="3.30.565.10">
    <property type="entry name" value="Histidine kinase-like ATPase, C-terminal domain"/>
    <property type="match status" value="1"/>
</dbReference>
<reference evidence="9 10" key="1">
    <citation type="submission" date="2018-05" db="EMBL/GenBank/DDBJ databases">
        <title>Evolution of GPA BGCs.</title>
        <authorList>
            <person name="Waglechner N."/>
            <person name="Wright G.D."/>
        </authorList>
    </citation>
    <scope>NUCLEOTIDE SEQUENCE [LARGE SCALE GENOMIC DNA]</scope>
    <source>
        <strain evidence="9 10">DSM 5908</strain>
    </source>
</reference>
<evidence type="ECO:0000256" key="6">
    <source>
        <dbReference type="SAM" id="MobiDB-lite"/>
    </source>
</evidence>
<dbReference type="InterPro" id="IPR003594">
    <property type="entry name" value="HATPase_dom"/>
</dbReference>
<accession>A0A428X6F1</accession>
<organism evidence="9 10">
    <name type="scientific">Amycolatopsis balhimycina DSM 5908</name>
    <dbReference type="NCBI Taxonomy" id="1081091"/>
    <lineage>
        <taxon>Bacteria</taxon>
        <taxon>Bacillati</taxon>
        <taxon>Actinomycetota</taxon>
        <taxon>Actinomycetes</taxon>
        <taxon>Pseudonocardiales</taxon>
        <taxon>Pseudonocardiaceae</taxon>
        <taxon>Amycolatopsis</taxon>
    </lineage>
</organism>
<evidence type="ECO:0000256" key="2">
    <source>
        <dbReference type="ARBA" id="ARBA00012438"/>
    </source>
</evidence>
<feature type="domain" description="Histidine kinase/HSP90-like ATPase" evidence="8">
    <location>
        <begin position="530"/>
        <end position="643"/>
    </location>
</feature>
<evidence type="ECO:0000259" key="8">
    <source>
        <dbReference type="SMART" id="SM00387"/>
    </source>
</evidence>
<evidence type="ECO:0000256" key="7">
    <source>
        <dbReference type="SAM" id="Phobius"/>
    </source>
</evidence>
<keyword evidence="10" id="KW-1185">Reference proteome</keyword>
<evidence type="ECO:0000256" key="4">
    <source>
        <dbReference type="ARBA" id="ARBA00022679"/>
    </source>
</evidence>
<feature type="compositionally biased region" description="Basic and acidic residues" evidence="6">
    <location>
        <begin position="729"/>
        <end position="746"/>
    </location>
</feature>
<keyword evidence="7" id="KW-1133">Transmembrane helix</keyword>
<evidence type="ECO:0000256" key="1">
    <source>
        <dbReference type="ARBA" id="ARBA00000085"/>
    </source>
</evidence>
<dbReference type="Pfam" id="PF02518">
    <property type="entry name" value="HATPase_c"/>
    <property type="match status" value="1"/>
</dbReference>
<dbReference type="InterPro" id="IPR050428">
    <property type="entry name" value="TCS_sensor_his_kinase"/>
</dbReference>
<keyword evidence="5" id="KW-0418">Kinase</keyword>
<dbReference type="GO" id="GO:0000160">
    <property type="term" value="P:phosphorelay signal transduction system"/>
    <property type="evidence" value="ECO:0007669"/>
    <property type="project" value="TreeGrafter"/>
</dbReference>
<dbReference type="Gene3D" id="6.10.340.10">
    <property type="match status" value="1"/>
</dbReference>
<dbReference type="EC" id="2.7.13.3" evidence="2"/>
<keyword evidence="7" id="KW-0472">Membrane</keyword>
<feature type="transmembrane region" description="Helical" evidence="7">
    <location>
        <begin position="32"/>
        <end position="56"/>
    </location>
</feature>
<feature type="compositionally biased region" description="Low complexity" evidence="6">
    <location>
        <begin position="747"/>
        <end position="763"/>
    </location>
</feature>
<dbReference type="GO" id="GO:0005886">
    <property type="term" value="C:plasma membrane"/>
    <property type="evidence" value="ECO:0007669"/>
    <property type="project" value="TreeGrafter"/>
</dbReference>
<protein>
    <recommendedName>
        <fullName evidence="2">histidine kinase</fullName>
        <ecNumber evidence="2">2.7.13.3</ecNumber>
    </recommendedName>
</protein>
<dbReference type="PANTHER" id="PTHR45436">
    <property type="entry name" value="SENSOR HISTIDINE KINASE YKOH"/>
    <property type="match status" value="1"/>
</dbReference>
<evidence type="ECO:0000256" key="5">
    <source>
        <dbReference type="ARBA" id="ARBA00022777"/>
    </source>
</evidence>
<gene>
    <name evidence="9" type="ORF">DMA12_01755</name>
</gene>
<feature type="region of interest" description="Disordered" evidence="6">
    <location>
        <begin position="647"/>
        <end position="805"/>
    </location>
</feature>
<keyword evidence="4" id="KW-0808">Transferase</keyword>